<organism evidence="12 13">
    <name type="scientific">Pristionchus fissidentatus</name>
    <dbReference type="NCBI Taxonomy" id="1538716"/>
    <lineage>
        <taxon>Eukaryota</taxon>
        <taxon>Metazoa</taxon>
        <taxon>Ecdysozoa</taxon>
        <taxon>Nematoda</taxon>
        <taxon>Chromadorea</taxon>
        <taxon>Rhabditida</taxon>
        <taxon>Rhabditina</taxon>
        <taxon>Diplogasteromorpha</taxon>
        <taxon>Diplogasteroidea</taxon>
        <taxon>Neodiplogasteridae</taxon>
        <taxon>Pristionchus</taxon>
    </lineage>
</organism>
<sequence length="236" mass="26197">TAMLVDVETLVFLDAKSYELRTFIDAYLPLLDLIHYVLCALAVREDFGWRWNTDNPVISWFFTVTRSLAGVILSNVLLGVPPLISGLMDATKLTKITVIWLVIFYSPRDFCYSSLEPRSKTRHVFLLLKEVQRAHKVYIGWIEAPTSDSFTKFISAAKGAGNGLIRNIQQIAVGTGTFRTTNEFFNPSPPAKIAILSALAFTFLDVNRNLTYLVVVHAAIALKAAAIAGKPIFGLN</sequence>
<dbReference type="PANTHER" id="PTHR12454">
    <property type="entry name" value="TRIMERIC INTRACELLULAR CATION CHANNEL"/>
    <property type="match status" value="1"/>
</dbReference>
<dbReference type="EMBL" id="BTSY01000007">
    <property type="protein sequence ID" value="GMT36923.1"/>
    <property type="molecule type" value="Genomic_DNA"/>
</dbReference>
<keyword evidence="9" id="KW-0406">Ion transport</keyword>
<keyword evidence="10" id="KW-0472">Membrane</keyword>
<reference evidence="12" key="1">
    <citation type="submission" date="2023-10" db="EMBL/GenBank/DDBJ databases">
        <title>Genome assembly of Pristionchus species.</title>
        <authorList>
            <person name="Yoshida K."/>
            <person name="Sommer R.J."/>
        </authorList>
    </citation>
    <scope>NUCLEOTIDE SEQUENCE</scope>
    <source>
        <strain evidence="12">RS5133</strain>
    </source>
</reference>
<comment type="subcellular location">
    <subcellularLocation>
        <location evidence="1">Endomembrane system</location>
        <topology evidence="1">Multi-pass membrane protein</topology>
    </subcellularLocation>
</comment>
<dbReference type="Pfam" id="PF05197">
    <property type="entry name" value="TRIC"/>
    <property type="match status" value="1"/>
</dbReference>
<dbReference type="AlphaFoldDB" id="A0AAV5X1H1"/>
<keyword evidence="8" id="KW-1133">Transmembrane helix</keyword>
<keyword evidence="11" id="KW-0407">Ion channel</keyword>
<comment type="similarity">
    <text evidence="2">Belongs to the TMEM38 family.</text>
</comment>
<evidence type="ECO:0000313" key="13">
    <source>
        <dbReference type="Proteomes" id="UP001432322"/>
    </source>
</evidence>
<dbReference type="GO" id="GO:0016020">
    <property type="term" value="C:membrane"/>
    <property type="evidence" value="ECO:0007669"/>
    <property type="project" value="InterPro"/>
</dbReference>
<evidence type="ECO:0000256" key="1">
    <source>
        <dbReference type="ARBA" id="ARBA00004127"/>
    </source>
</evidence>
<keyword evidence="7" id="KW-0630">Potassium</keyword>
<evidence type="ECO:0000256" key="8">
    <source>
        <dbReference type="ARBA" id="ARBA00022989"/>
    </source>
</evidence>
<evidence type="ECO:0000256" key="7">
    <source>
        <dbReference type="ARBA" id="ARBA00022958"/>
    </source>
</evidence>
<dbReference type="GO" id="GO:0005267">
    <property type="term" value="F:potassium channel activity"/>
    <property type="evidence" value="ECO:0007669"/>
    <property type="project" value="UniProtKB-KW"/>
</dbReference>
<keyword evidence="3" id="KW-0813">Transport</keyword>
<keyword evidence="6" id="KW-0631">Potassium channel</keyword>
<evidence type="ECO:0000313" key="12">
    <source>
        <dbReference type="EMBL" id="GMT36923.1"/>
    </source>
</evidence>
<dbReference type="GO" id="GO:0042802">
    <property type="term" value="F:identical protein binding"/>
    <property type="evidence" value="ECO:0007669"/>
    <property type="project" value="InterPro"/>
</dbReference>
<proteinExistence type="inferred from homology"/>
<evidence type="ECO:0000256" key="3">
    <source>
        <dbReference type="ARBA" id="ARBA00022448"/>
    </source>
</evidence>
<gene>
    <name evidence="12" type="ORF">PFISCL1PPCAC_28220</name>
</gene>
<evidence type="ECO:0000256" key="9">
    <source>
        <dbReference type="ARBA" id="ARBA00023065"/>
    </source>
</evidence>
<evidence type="ECO:0008006" key="14">
    <source>
        <dbReference type="Google" id="ProtNLM"/>
    </source>
</evidence>
<accession>A0AAV5X1H1</accession>
<keyword evidence="4" id="KW-0633">Potassium transport</keyword>
<evidence type="ECO:0000256" key="2">
    <source>
        <dbReference type="ARBA" id="ARBA00005766"/>
    </source>
</evidence>
<dbReference type="InterPro" id="IPR007866">
    <property type="entry name" value="TRIC_channel"/>
</dbReference>
<dbReference type="GO" id="GO:0012505">
    <property type="term" value="C:endomembrane system"/>
    <property type="evidence" value="ECO:0007669"/>
    <property type="project" value="UniProtKB-SubCell"/>
</dbReference>
<evidence type="ECO:0000256" key="5">
    <source>
        <dbReference type="ARBA" id="ARBA00022692"/>
    </source>
</evidence>
<evidence type="ECO:0000256" key="6">
    <source>
        <dbReference type="ARBA" id="ARBA00022826"/>
    </source>
</evidence>
<name>A0AAV5X1H1_9BILA</name>
<protein>
    <recommendedName>
        <fullName evidence="14">Transmembrane protein 147</fullName>
    </recommendedName>
</protein>
<evidence type="ECO:0000256" key="4">
    <source>
        <dbReference type="ARBA" id="ARBA00022538"/>
    </source>
</evidence>
<dbReference type="PANTHER" id="PTHR12454:SF11">
    <property type="entry name" value="GH25683P"/>
    <property type="match status" value="1"/>
</dbReference>
<keyword evidence="5" id="KW-0812">Transmembrane</keyword>
<evidence type="ECO:0000256" key="10">
    <source>
        <dbReference type="ARBA" id="ARBA00023136"/>
    </source>
</evidence>
<keyword evidence="13" id="KW-1185">Reference proteome</keyword>
<evidence type="ECO:0000256" key="11">
    <source>
        <dbReference type="ARBA" id="ARBA00023303"/>
    </source>
</evidence>
<dbReference type="Proteomes" id="UP001432322">
    <property type="component" value="Unassembled WGS sequence"/>
</dbReference>
<comment type="caution">
    <text evidence="12">The sequence shown here is derived from an EMBL/GenBank/DDBJ whole genome shotgun (WGS) entry which is preliminary data.</text>
</comment>
<feature type="non-terminal residue" evidence="12">
    <location>
        <position position="1"/>
    </location>
</feature>